<evidence type="ECO:0000256" key="9">
    <source>
        <dbReference type="ARBA" id="ARBA00023014"/>
    </source>
</evidence>
<dbReference type="KEGG" id="hbl:XJ32_10870"/>
<sequence length="614" mass="71568">MYIAHIDELDSGLNERVIEGHKFFIYKDGNDIKIYDSVCPHQGATLHCDNKDLVYCKVHNWRFDAKSGESHNIQNANLFTHKANIDKSGNIHIDNYVFDTKQQAITPPPPQTNKLANITINMHAHACLEFIYNNFSLVCDPWIDGYAFFGAWRHYPKPLIKAKDIKPNAIWISHEHSDHFHAQTLLSFDKKIPIYIPAFANTRLEKRLEDLGFLHIYSIPFGKRTKINDDFYITIYEPASLWNDAQALFEIGGFRILNINDAGINHRIHREIKSLDCICAAFSPGASGYPATYTHLDREQKVDIYEKSRVATLDMLVEVCRLYKARYFIPFASHFILNHPKHIEYMKIVRKNTIYNVLERFNKEDTEVIAMLAGDSFNVGDNKLIQHERNKNLYHTDTITKYIEDDFDEKQFLEYYPNKNEYVFDKKVVLDYFVNLNKIPEMTFCEDLSVSVYPDSKLDLAFSFIVEKGWLQIQDEVIESPNLTMKIPSEILMYICKSNESWDEATIGYWCEFSRNPDIYHTEFWRILQTPYYVKKPIYSLKNTCNMINESSNIAEVLETLGEISEKIFARYGLYCLTCNKAAMENIEQACLAHGIDTLRMQRMIKELNIHAAM</sequence>
<protein>
    <recommendedName>
        <fullName evidence="5">Cytidine monophosphate-N-acetylneuraminic acid hydroxylase</fullName>
        <ecNumber evidence="4">1.14.18.2</ecNumber>
    </recommendedName>
    <alternativeName>
        <fullName evidence="12">CMP-N-acetylneuraminate monooxygenase</fullName>
    </alternativeName>
    <alternativeName>
        <fullName evidence="11">CMP-Neu5Ac hydroxylase</fullName>
    </alternativeName>
    <alternativeName>
        <fullName evidence="10">CMP-NeuAc hydroxylase</fullName>
    </alternativeName>
</protein>
<keyword evidence="7" id="KW-0479">Metal-binding</keyword>
<evidence type="ECO:0000256" key="2">
    <source>
        <dbReference type="ARBA" id="ARBA00005141"/>
    </source>
</evidence>
<evidence type="ECO:0000256" key="13">
    <source>
        <dbReference type="ARBA" id="ARBA00048491"/>
    </source>
</evidence>
<dbReference type="SUPFAM" id="SSF56281">
    <property type="entry name" value="Metallo-hydrolase/oxidoreductase"/>
    <property type="match status" value="1"/>
</dbReference>
<comment type="pathway">
    <text evidence="2">Amino-sugar metabolism; N-acetylneuraminate metabolism.</text>
</comment>
<dbReference type="InterPro" id="IPR017941">
    <property type="entry name" value="Rieske_2Fe-2S"/>
</dbReference>
<gene>
    <name evidence="15" type="ORF">XJ32_10870</name>
</gene>
<evidence type="ECO:0000259" key="14">
    <source>
        <dbReference type="PROSITE" id="PS51296"/>
    </source>
</evidence>
<dbReference type="Gene3D" id="2.102.10.10">
    <property type="entry name" value="Rieske [2Fe-2S] iron-sulphur domain"/>
    <property type="match status" value="1"/>
</dbReference>
<keyword evidence="6" id="KW-0001">2Fe-2S</keyword>
<dbReference type="SUPFAM" id="SSF50022">
    <property type="entry name" value="ISP domain"/>
    <property type="match status" value="1"/>
</dbReference>
<feature type="domain" description="Rieske" evidence="14">
    <location>
        <begin position="1"/>
        <end position="69"/>
    </location>
</feature>
<evidence type="ECO:0000256" key="4">
    <source>
        <dbReference type="ARBA" id="ARBA00011904"/>
    </source>
</evidence>
<evidence type="ECO:0000256" key="11">
    <source>
        <dbReference type="ARBA" id="ARBA00030460"/>
    </source>
</evidence>
<dbReference type="InterPro" id="IPR036922">
    <property type="entry name" value="Rieske_2Fe-2S_sf"/>
</dbReference>
<dbReference type="UniPathway" id="UPA00628"/>
<dbReference type="InterPro" id="IPR038062">
    <property type="entry name" value="ScdA-like_N_sf"/>
</dbReference>
<organism evidence="15 16">
    <name type="scientific">Helicobacter bilis</name>
    <dbReference type="NCBI Taxonomy" id="37372"/>
    <lineage>
        <taxon>Bacteria</taxon>
        <taxon>Pseudomonadati</taxon>
        <taxon>Campylobacterota</taxon>
        <taxon>Epsilonproteobacteria</taxon>
        <taxon>Campylobacterales</taxon>
        <taxon>Helicobacteraceae</taxon>
        <taxon>Helicobacter</taxon>
    </lineage>
</organism>
<evidence type="ECO:0000313" key="15">
    <source>
        <dbReference type="EMBL" id="AQQ60501.1"/>
    </source>
</evidence>
<evidence type="ECO:0000256" key="6">
    <source>
        <dbReference type="ARBA" id="ARBA00022714"/>
    </source>
</evidence>
<dbReference type="GO" id="GO:0005737">
    <property type="term" value="C:cytoplasm"/>
    <property type="evidence" value="ECO:0007669"/>
    <property type="project" value="TreeGrafter"/>
</dbReference>
<dbReference type="GO" id="GO:0030338">
    <property type="term" value="F:CMP-N-acetylneuraminate monooxygenase activity"/>
    <property type="evidence" value="ECO:0007669"/>
    <property type="project" value="UniProtKB-EC"/>
</dbReference>
<dbReference type="GO" id="GO:0051537">
    <property type="term" value="F:2 iron, 2 sulfur cluster binding"/>
    <property type="evidence" value="ECO:0007669"/>
    <property type="project" value="UniProtKB-KW"/>
</dbReference>
<dbReference type="GO" id="GO:0006054">
    <property type="term" value="P:N-acetylneuraminate metabolic process"/>
    <property type="evidence" value="ECO:0007669"/>
    <property type="project" value="UniProtKB-UniPathway"/>
</dbReference>
<evidence type="ECO:0000256" key="1">
    <source>
        <dbReference type="ARBA" id="ARBA00003414"/>
    </source>
</evidence>
<keyword evidence="9" id="KW-0411">Iron-sulfur</keyword>
<dbReference type="PANTHER" id="PTHR46522">
    <property type="entry name" value="CYTIDINE MONOPHOSPHATE-N-ACETYLNEURAMINIC ACID HYDROXYLASE"/>
    <property type="match status" value="1"/>
</dbReference>
<name>A0A1Q2LJC8_9HELI</name>
<proteinExistence type="inferred from homology"/>
<dbReference type="Pfam" id="PF00355">
    <property type="entry name" value="Rieske"/>
    <property type="match status" value="1"/>
</dbReference>
<evidence type="ECO:0000256" key="5">
    <source>
        <dbReference type="ARBA" id="ARBA00015403"/>
    </source>
</evidence>
<dbReference type="SUPFAM" id="SSF140683">
    <property type="entry name" value="SP0561-like"/>
    <property type="match status" value="1"/>
</dbReference>
<evidence type="ECO:0000256" key="10">
    <source>
        <dbReference type="ARBA" id="ARBA00029883"/>
    </source>
</evidence>
<evidence type="ECO:0000256" key="12">
    <source>
        <dbReference type="ARBA" id="ARBA00033362"/>
    </source>
</evidence>
<dbReference type="AlphaFoldDB" id="A0A1Q2LJC8"/>
<comment type="similarity">
    <text evidence="3">Belongs to the CMP-Neu5Ac hydroxylase family.</text>
</comment>
<dbReference type="EC" id="1.14.18.2" evidence="4"/>
<dbReference type="RefSeq" id="WP_077389742.1">
    <property type="nucleotide sequence ID" value="NZ_CP019645.1"/>
</dbReference>
<dbReference type="Pfam" id="PF08984">
    <property type="entry name" value="DUF1858"/>
    <property type="match status" value="1"/>
</dbReference>
<dbReference type="PROSITE" id="PS51296">
    <property type="entry name" value="RIESKE"/>
    <property type="match status" value="1"/>
</dbReference>
<dbReference type="Pfam" id="PF13483">
    <property type="entry name" value="Lactamase_B_3"/>
    <property type="match status" value="1"/>
</dbReference>
<accession>A0A1Q2LJC8</accession>
<comment type="function">
    <text evidence="1">Sialic acids are components of carbohydrate chains of glycoconjugates and are involved in cell-cell recognition and cell-pathogen interactions. Catalyzes the conversion of CMP-N-acetylneuraminic acid (CMP-Neu5Ac) into its hydroxylated derivative CMP-N-glycolylneuraminic acid (CMP-Neu5Gc), a sialic acid abundantly expressed at the surface of many cells.</text>
</comment>
<dbReference type="GO" id="GO:0046381">
    <property type="term" value="P:CMP-N-acetylneuraminate metabolic process"/>
    <property type="evidence" value="ECO:0007669"/>
    <property type="project" value="TreeGrafter"/>
</dbReference>
<dbReference type="InterPro" id="IPR036866">
    <property type="entry name" value="RibonucZ/Hydroxyglut_hydro"/>
</dbReference>
<reference evidence="15 16" key="1">
    <citation type="submission" date="2017-02" db="EMBL/GenBank/DDBJ databases">
        <title>Whole genome sequencing of Helicobacter bilis strain AAQJH.</title>
        <authorList>
            <person name="Conlan S."/>
            <person name="Thomas P.J."/>
            <person name="Mullikin J."/>
            <person name="Palmore T.N."/>
            <person name="Frank K.M."/>
            <person name="Segre J.A."/>
        </authorList>
    </citation>
    <scope>NUCLEOTIDE SEQUENCE [LARGE SCALE GENOMIC DNA]</scope>
    <source>
        <strain evidence="15 16">AAQJH</strain>
    </source>
</reference>
<keyword evidence="8" id="KW-0408">Iron</keyword>
<dbReference type="InterPro" id="IPR015077">
    <property type="entry name" value="DUF1858"/>
</dbReference>
<evidence type="ECO:0000256" key="8">
    <source>
        <dbReference type="ARBA" id="ARBA00023004"/>
    </source>
</evidence>
<evidence type="ECO:0000256" key="3">
    <source>
        <dbReference type="ARBA" id="ARBA00010303"/>
    </source>
</evidence>
<dbReference type="Gene3D" id="3.60.15.10">
    <property type="entry name" value="Ribonuclease Z/Hydroxyacylglutathione hydrolase-like"/>
    <property type="match status" value="1"/>
</dbReference>
<dbReference type="Gene3D" id="1.10.3910.10">
    <property type="entry name" value="SP0561-like"/>
    <property type="match status" value="1"/>
</dbReference>
<dbReference type="Proteomes" id="UP000188298">
    <property type="component" value="Chromosome"/>
</dbReference>
<comment type="catalytic activity">
    <reaction evidence="13">
        <text>CMP-N-acetyl-beta-neuraminate + 2 Fe(II)-[cytochrome b5] + O2 + 2 H(+) = CMP-N-glycoloyl-beta-neuraminate + 2 Fe(III)-[cytochrome b5] + H2O</text>
        <dbReference type="Rhea" id="RHEA:16145"/>
        <dbReference type="Rhea" id="RHEA-COMP:10438"/>
        <dbReference type="Rhea" id="RHEA-COMP:10439"/>
        <dbReference type="ChEBI" id="CHEBI:15377"/>
        <dbReference type="ChEBI" id="CHEBI:15378"/>
        <dbReference type="ChEBI" id="CHEBI:15379"/>
        <dbReference type="ChEBI" id="CHEBI:29033"/>
        <dbReference type="ChEBI" id="CHEBI:29034"/>
        <dbReference type="ChEBI" id="CHEBI:57812"/>
        <dbReference type="ChEBI" id="CHEBI:58376"/>
        <dbReference type="EC" id="1.14.18.2"/>
    </reaction>
</comment>
<dbReference type="CDD" id="cd03467">
    <property type="entry name" value="Rieske"/>
    <property type="match status" value="1"/>
</dbReference>
<dbReference type="GO" id="GO:0046872">
    <property type="term" value="F:metal ion binding"/>
    <property type="evidence" value="ECO:0007669"/>
    <property type="project" value="UniProtKB-KW"/>
</dbReference>
<dbReference type="InterPro" id="IPR027033">
    <property type="entry name" value="Cnh"/>
</dbReference>
<evidence type="ECO:0000313" key="16">
    <source>
        <dbReference type="Proteomes" id="UP000188298"/>
    </source>
</evidence>
<dbReference type="EMBL" id="CP019645">
    <property type="protein sequence ID" value="AQQ60501.1"/>
    <property type="molecule type" value="Genomic_DNA"/>
</dbReference>
<dbReference type="PANTHER" id="PTHR46522:SF1">
    <property type="entry name" value="INACTIVE CYTIDINE MONOPHOSPHATE-N-ACETYLNEURAMINIC ACID HYDROXYLASE"/>
    <property type="match status" value="1"/>
</dbReference>
<evidence type="ECO:0000256" key="7">
    <source>
        <dbReference type="ARBA" id="ARBA00022723"/>
    </source>
</evidence>